<dbReference type="Pfam" id="PF09994">
    <property type="entry name" value="T6SS_Tle1-like_cat"/>
    <property type="match status" value="1"/>
</dbReference>
<protein>
    <submittedName>
        <fullName evidence="2">DUF2235 domain-containing protein</fullName>
    </submittedName>
</protein>
<feature type="domain" description="T6SS Phospholipase effector Tle1-like catalytic" evidence="1">
    <location>
        <begin position="9"/>
        <end position="279"/>
    </location>
</feature>
<accession>A0AAU7X794</accession>
<gene>
    <name evidence="2" type="ORF">ABS361_11555</name>
</gene>
<dbReference type="KEGG" id="mflg:ABS361_11555"/>
<dbReference type="InterPro" id="IPR029058">
    <property type="entry name" value="AB_hydrolase_fold"/>
</dbReference>
<evidence type="ECO:0000259" key="1">
    <source>
        <dbReference type="Pfam" id="PF09994"/>
    </source>
</evidence>
<organism evidence="2">
    <name type="scientific">Methyloraptor flagellatus</name>
    <dbReference type="NCBI Taxonomy" id="3162530"/>
    <lineage>
        <taxon>Bacteria</taxon>
        <taxon>Pseudomonadati</taxon>
        <taxon>Pseudomonadota</taxon>
        <taxon>Alphaproteobacteria</taxon>
        <taxon>Hyphomicrobiales</taxon>
        <taxon>Ancalomicrobiaceae</taxon>
        <taxon>Methyloraptor</taxon>
    </lineage>
</organism>
<reference evidence="2" key="1">
    <citation type="submission" date="2024-06" db="EMBL/GenBank/DDBJ databases">
        <title>Methylostella associata gen. nov., sp. nov., a novel Ancalomicrobiaceae-affiliated facultatively methylotrophic bacteria that feed on methanotrophs of the genus Methylococcus.</title>
        <authorList>
            <person name="Saltykova V."/>
            <person name="Danilova O.V."/>
            <person name="Oshkin I.Y."/>
            <person name="Belova S.E."/>
            <person name="Pimenov N.V."/>
            <person name="Dedysh S.N."/>
        </authorList>
    </citation>
    <scope>NUCLEOTIDE SEQUENCE</scope>
    <source>
        <strain evidence="2">S20</strain>
    </source>
</reference>
<dbReference type="PANTHER" id="PTHR33840">
    <property type="match status" value="1"/>
</dbReference>
<dbReference type="SUPFAM" id="SSF53474">
    <property type="entry name" value="alpha/beta-Hydrolases"/>
    <property type="match status" value="1"/>
</dbReference>
<dbReference type="EMBL" id="CP158568">
    <property type="protein sequence ID" value="XBY42762.1"/>
    <property type="molecule type" value="Genomic_DNA"/>
</dbReference>
<sequence length="531" mass="58426">MADRQSTHWIVCCDGTWNTIDDLTGDVPTPTNVVRLWNCLAPTSPDGEDQRVYYHPGVGTNGWLDRLLGGATGAGLSKNVKSAYKWLAEHWRPGDKIWLFGFSRGAFTARSVGGMIAKCGLVDLEGMKPDAVWQAVDTVFARYRAFTDPAHPPKIGADLEYIGVAPGQSSFRSVPIHFIGVWDTVGSLGIPDDWGVVDLLFDRPKRYRFHDTELSPVCTHARHAIALDERRQTFLPTLWTKIPPGPTVKQVWFPGAHCDVGGGYVNKGLSDRTLDWMIGEAKDAGLGFDPMMTVQIVQRGFQDVLHNSATGVFAKMKTCPRAAPIVDPLSQTADVLDQSALARQARPPIAQYPYRPTRTVAPGAAAKVTVSAREHWVNTGIFLQKGRRYTLTAEGEWRDASIPAGPDGIHPGFRVAKLGYAVAWVFEQAQAVFRFATRRYRAQAPFARRFPEHPWFMLMGVIANEAPVPDTVPPKQAEAARDKAPLPHQVFPIGSSATVAPNADGYLYVFANDAWGFYENNSGRIEMTVSG</sequence>
<dbReference type="RefSeq" id="WP_407047863.1">
    <property type="nucleotide sequence ID" value="NZ_CP158568.1"/>
</dbReference>
<evidence type="ECO:0000313" key="2">
    <source>
        <dbReference type="EMBL" id="XBY42762.1"/>
    </source>
</evidence>
<name>A0AAU7X794_9HYPH</name>
<dbReference type="PANTHER" id="PTHR33840:SF1">
    <property type="entry name" value="TLE1 PHOSPHOLIPASE DOMAIN-CONTAINING PROTEIN"/>
    <property type="match status" value="1"/>
</dbReference>
<proteinExistence type="predicted"/>
<dbReference type="InterPro" id="IPR018712">
    <property type="entry name" value="Tle1-like_cat"/>
</dbReference>
<dbReference type="AlphaFoldDB" id="A0AAU7X794"/>
<dbReference type="Gene3D" id="2.60.120.430">
    <property type="entry name" value="Galactose-binding lectin"/>
    <property type="match status" value="1"/>
</dbReference>